<accession>A0A6J5PBZ5</accession>
<sequence>MTRRRYVYDEKLGRLVELTAEPPERANAQDHLGSLWGDRHYDGMRASDGADISSRKKHREYMKRHGVTTADDFKDTWARARQQRDEYYTRGGTVRRQDIVATIERLQSRR</sequence>
<proteinExistence type="predicted"/>
<dbReference type="EMBL" id="LR796785">
    <property type="protein sequence ID" value="CAB4166615.1"/>
    <property type="molecule type" value="Genomic_DNA"/>
</dbReference>
<gene>
    <name evidence="1" type="ORF">UFOVP840_42</name>
</gene>
<name>A0A6J5PBZ5_9CAUD</name>
<reference evidence="1" key="1">
    <citation type="submission" date="2020-04" db="EMBL/GenBank/DDBJ databases">
        <authorList>
            <person name="Chiriac C."/>
            <person name="Salcher M."/>
            <person name="Ghai R."/>
            <person name="Kavagutti S V."/>
        </authorList>
    </citation>
    <scope>NUCLEOTIDE SEQUENCE</scope>
</reference>
<evidence type="ECO:0000313" key="1">
    <source>
        <dbReference type="EMBL" id="CAB4166615.1"/>
    </source>
</evidence>
<organism evidence="1">
    <name type="scientific">uncultured Caudovirales phage</name>
    <dbReference type="NCBI Taxonomy" id="2100421"/>
    <lineage>
        <taxon>Viruses</taxon>
        <taxon>Duplodnaviria</taxon>
        <taxon>Heunggongvirae</taxon>
        <taxon>Uroviricota</taxon>
        <taxon>Caudoviricetes</taxon>
        <taxon>Peduoviridae</taxon>
        <taxon>Maltschvirus</taxon>
        <taxon>Maltschvirus maltsch</taxon>
    </lineage>
</organism>
<protein>
    <submittedName>
        <fullName evidence="1">Uncharacterized protein</fullName>
    </submittedName>
</protein>